<comment type="caution">
    <text evidence="3">The sequence shown here is derived from an EMBL/GenBank/DDBJ whole genome shotgun (WGS) entry which is preliminary data.</text>
</comment>
<dbReference type="OrthoDB" id="428525at2759"/>
<dbReference type="EMBL" id="CAJNIZ010001556">
    <property type="protein sequence ID" value="CAE7193965.1"/>
    <property type="molecule type" value="Genomic_DNA"/>
</dbReference>
<dbReference type="AlphaFoldDB" id="A0A812IZ13"/>
<protein>
    <submittedName>
        <fullName evidence="3">ClcC protein</fullName>
    </submittedName>
</protein>
<feature type="domain" description="WWE" evidence="2">
    <location>
        <begin position="52"/>
        <end position="134"/>
    </location>
</feature>
<evidence type="ECO:0000259" key="2">
    <source>
        <dbReference type="PROSITE" id="PS50918"/>
    </source>
</evidence>
<evidence type="ECO:0000256" key="1">
    <source>
        <dbReference type="SAM" id="MobiDB-lite"/>
    </source>
</evidence>
<feature type="compositionally biased region" description="Basic and acidic residues" evidence="1">
    <location>
        <begin position="284"/>
        <end position="306"/>
    </location>
</feature>
<organism evidence="3 4">
    <name type="scientific">Symbiodinium pilosum</name>
    <name type="common">Dinoflagellate</name>
    <dbReference type="NCBI Taxonomy" id="2952"/>
    <lineage>
        <taxon>Eukaryota</taxon>
        <taxon>Sar</taxon>
        <taxon>Alveolata</taxon>
        <taxon>Dinophyceae</taxon>
        <taxon>Suessiales</taxon>
        <taxon>Symbiodiniaceae</taxon>
        <taxon>Symbiodinium</taxon>
    </lineage>
</organism>
<proteinExistence type="predicted"/>
<feature type="region of interest" description="Disordered" evidence="1">
    <location>
        <begin position="1"/>
        <end position="28"/>
    </location>
</feature>
<feature type="region of interest" description="Disordered" evidence="1">
    <location>
        <begin position="217"/>
        <end position="318"/>
    </location>
</feature>
<feature type="domain" description="WWE" evidence="2">
    <location>
        <begin position="139"/>
        <end position="216"/>
    </location>
</feature>
<accession>A0A812IZ13</accession>
<keyword evidence="4" id="KW-1185">Reference proteome</keyword>
<reference evidence="3" key="1">
    <citation type="submission" date="2021-02" db="EMBL/GenBank/DDBJ databases">
        <authorList>
            <person name="Dougan E. K."/>
            <person name="Rhodes N."/>
            <person name="Thang M."/>
            <person name="Chan C."/>
        </authorList>
    </citation>
    <scope>NUCLEOTIDE SEQUENCE</scope>
</reference>
<evidence type="ECO:0000313" key="3">
    <source>
        <dbReference type="EMBL" id="CAE7193965.1"/>
    </source>
</evidence>
<feature type="compositionally biased region" description="Low complexity" evidence="1">
    <location>
        <begin position="224"/>
        <end position="233"/>
    </location>
</feature>
<dbReference type="InterPro" id="IPR004170">
    <property type="entry name" value="WWE_dom"/>
</dbReference>
<dbReference type="InterPro" id="IPR036869">
    <property type="entry name" value="J_dom_sf"/>
</dbReference>
<dbReference type="InterPro" id="IPR037197">
    <property type="entry name" value="WWE_dom_sf"/>
</dbReference>
<sequence length="383" mass="42355">MGCGASSEQYRENNWDAEKEPETAEAHGSVDYALPGDAATYATSVDCASVRQDPAPSQRASSASGAWQVEASGAWETLPPDVNQALTEAYHSGQTVALYSVRGARPSDDASFDVDFRSLVQTNRKTGQVLQIRWDACASAGNCQAAGQGGRTRYQWELKDGEWADFEEEEEQYIVRAWMMGHDFIRYAAWGLEYEINFPRMVLINISSGNRRHIRVKPAGSLMPAPSKTAPPEAAEEPAEQPRAEPAPNSKPEARRAGRPQDSSKRFSLGKKTAQGAQPAPDAKPGHDPKREAKPGPQPERPERYSQELPSGASWPPLPSAREAARVLFAELCATRQRPTAEKKSFYKGHCLAWHPDKNLDQEELATEVFKFLQLVRDWYLVA</sequence>
<name>A0A812IZ13_SYMPI</name>
<dbReference type="Gene3D" id="1.10.287.110">
    <property type="entry name" value="DnaJ domain"/>
    <property type="match status" value="1"/>
</dbReference>
<feature type="compositionally biased region" description="Basic and acidic residues" evidence="1">
    <location>
        <begin position="9"/>
        <end position="25"/>
    </location>
</feature>
<dbReference type="PROSITE" id="PS50918">
    <property type="entry name" value="WWE"/>
    <property type="match status" value="2"/>
</dbReference>
<dbReference type="SUPFAM" id="SSF117839">
    <property type="entry name" value="WWE domain"/>
    <property type="match status" value="2"/>
</dbReference>
<dbReference type="Pfam" id="PF02825">
    <property type="entry name" value="WWE"/>
    <property type="match status" value="2"/>
</dbReference>
<dbReference type="SUPFAM" id="SSF46565">
    <property type="entry name" value="Chaperone J-domain"/>
    <property type="match status" value="1"/>
</dbReference>
<evidence type="ECO:0000313" key="4">
    <source>
        <dbReference type="Proteomes" id="UP000649617"/>
    </source>
</evidence>
<gene>
    <name evidence="3" type="primary">clcC</name>
    <name evidence="3" type="ORF">SPIL2461_LOCUS1591</name>
</gene>
<dbReference type="Proteomes" id="UP000649617">
    <property type="component" value="Unassembled WGS sequence"/>
</dbReference>
<dbReference type="Gene3D" id="3.30.720.50">
    <property type="match status" value="2"/>
</dbReference>